<feature type="compositionally biased region" description="Low complexity" evidence="1">
    <location>
        <begin position="426"/>
        <end position="441"/>
    </location>
</feature>
<feature type="compositionally biased region" description="Low complexity" evidence="1">
    <location>
        <begin position="748"/>
        <end position="757"/>
    </location>
</feature>
<evidence type="ECO:0000256" key="1">
    <source>
        <dbReference type="SAM" id="MobiDB-lite"/>
    </source>
</evidence>
<name>A0AAW0BTZ7_9AGAR</name>
<feature type="region of interest" description="Disordered" evidence="1">
    <location>
        <begin position="1120"/>
        <end position="1176"/>
    </location>
</feature>
<feature type="compositionally biased region" description="Polar residues" evidence="1">
    <location>
        <begin position="630"/>
        <end position="643"/>
    </location>
</feature>
<feature type="compositionally biased region" description="Basic residues" evidence="1">
    <location>
        <begin position="988"/>
        <end position="1000"/>
    </location>
</feature>
<feature type="region of interest" description="Disordered" evidence="1">
    <location>
        <begin position="213"/>
        <end position="247"/>
    </location>
</feature>
<feature type="compositionally biased region" description="Low complexity" evidence="1">
    <location>
        <begin position="843"/>
        <end position="862"/>
    </location>
</feature>
<dbReference type="AlphaFoldDB" id="A0AAW0BTZ7"/>
<feature type="compositionally biased region" description="Low complexity" evidence="1">
    <location>
        <begin position="807"/>
        <end position="826"/>
    </location>
</feature>
<accession>A0AAW0BTZ7</accession>
<evidence type="ECO:0000313" key="3">
    <source>
        <dbReference type="Proteomes" id="UP001362999"/>
    </source>
</evidence>
<feature type="region of interest" description="Disordered" evidence="1">
    <location>
        <begin position="55"/>
        <end position="74"/>
    </location>
</feature>
<sequence length="1176" mass="126005">MPPKPWSSPEQDTFIAAWFPEYLLKKSQKKLDKFWPKLKEAWFSEFPEETVLDLPVQGIPHDPNATTQPRSLTDDERERLSNAIAKRFKQLRDKLYNIYAKAGGQRGGISRSAHSLAGTLFKKYPKRRRRHQVLEVYAKEYKVEVQKALDGAGFTELNEAFMCRDDDGAWVDDNDPDIRKKRVDAARSDRMKLYRRVLQECFDGANNEIQEEMRKKASEEVVRPKVATPKLSEAEDSEEGDDDVERTPEEYQLSIDEALGVLEIFFTVFRQMLGGWVGFVSCIGPIPRLGGKLGMKTHCFGRTTEGLTFEDYHSNFHKAIAYPLAKFARLAIPSEVRLARALYSLEDEHAIDEELADAEDQDTPAPSQQSGRSREKAKKKDQRKDKAKEKEQRKDKAKEKEKRNAADETSGGILPPPVRRPRTQKSVSSSQTSSTPISSSPTPVPPPSTHSSAPESFDASQSFDTAFSESGPSAPGPIPDPSPYNDLSASHSFDITSAASGTDIFPPGYDWTKDLIPNDEVGSFNVDGASDEPFGMPQPQHDGYAGLSNVRYPSFSDDDPLHGIYDGVGGGISDALLSDHRSSSSAGALTGTPSSFYLGSEVDFHADASVSDFLPPDWEEGPDLDPTYRLPSNSLSSNENTGEVSPAYAIAPSSHPISNPVPIGPTDPSTSSDSLLQSQAPFKAFPRPRPLDRTFSGPVEFGRKPQFRSIQSPSPGPFGPRSISAPHIRSSPLTQEPVCSSPPPPPSNATASSTSFPHAGSSQPPHSLVLGAARTSTPPSNPTAPSTSFPRAVPASSSEPPHSLVLAPARTSTPPSNPTAPSTSFPRAVPASSSEPPHSLVLAPARTSTPPSNPTAPSTSFPRAVPASSSQPPHSLVLAPARTSTPPFHPTAPSSSFPRAVPASSSQPPHSLVLESARTPPRSNPAAGSVSLPHTTSLESLPLRLRRMSTSPLPFPRSRPLANPPPPPRPDPPSPSTVALRMAAARQAKAKAKPRSKKAVKATSSSGKSVSGSANQSAGPSAAAGPSTIVPSATASRSGFKITLPAARSTAETANTGPPAAQPAPTYVYTTTNNNRRAAQEAAAKEKMAKEAAAAPKPGDIQVSYPAANGYNAVVVVPSSSRPRRQVSAPANRGEVMTLADRNRQAQAQDAEMVARLNGSKRKAEASGELSQETKK</sequence>
<dbReference type="Proteomes" id="UP001362999">
    <property type="component" value="Unassembled WGS sequence"/>
</dbReference>
<feature type="compositionally biased region" description="Acidic residues" evidence="1">
    <location>
        <begin position="234"/>
        <end position="244"/>
    </location>
</feature>
<reference evidence="2 3" key="1">
    <citation type="journal article" date="2024" name="J Genomics">
        <title>Draft genome sequencing and assembly of Favolaschia claudopus CIRM-BRFM 2984 isolated from oak limbs.</title>
        <authorList>
            <person name="Navarro D."/>
            <person name="Drula E."/>
            <person name="Chaduli D."/>
            <person name="Cazenave R."/>
            <person name="Ahrendt S."/>
            <person name="Wang J."/>
            <person name="Lipzen A."/>
            <person name="Daum C."/>
            <person name="Barry K."/>
            <person name="Grigoriev I.V."/>
            <person name="Favel A."/>
            <person name="Rosso M.N."/>
            <person name="Martin F."/>
        </authorList>
    </citation>
    <scope>NUCLEOTIDE SEQUENCE [LARGE SCALE GENOMIC DNA]</scope>
    <source>
        <strain evidence="2 3">CIRM-BRFM 2984</strain>
    </source>
</reference>
<gene>
    <name evidence="2" type="ORF">R3P38DRAFT_3188894</name>
</gene>
<feature type="compositionally biased region" description="Polar residues" evidence="1">
    <location>
        <begin position="458"/>
        <end position="468"/>
    </location>
</feature>
<feature type="compositionally biased region" description="Basic and acidic residues" evidence="1">
    <location>
        <begin position="1162"/>
        <end position="1176"/>
    </location>
</feature>
<proteinExistence type="predicted"/>
<feature type="region of interest" description="Disordered" evidence="1">
    <location>
        <begin position="354"/>
        <end position="490"/>
    </location>
</feature>
<feature type="compositionally biased region" description="Polar residues" evidence="1">
    <location>
        <begin position="882"/>
        <end position="909"/>
    </location>
</feature>
<comment type="caution">
    <text evidence="2">The sequence shown here is derived from an EMBL/GenBank/DDBJ whole genome shotgun (WGS) entry which is preliminary data.</text>
</comment>
<evidence type="ECO:0000313" key="2">
    <source>
        <dbReference type="EMBL" id="KAK7029969.1"/>
    </source>
</evidence>
<feature type="region of interest" description="Disordered" evidence="1">
    <location>
        <begin position="611"/>
        <end position="1069"/>
    </location>
</feature>
<feature type="compositionally biased region" description="Pro residues" evidence="1">
    <location>
        <begin position="953"/>
        <end position="975"/>
    </location>
</feature>
<feature type="compositionally biased region" description="Low complexity" evidence="1">
    <location>
        <begin position="775"/>
        <end position="788"/>
    </location>
</feature>
<keyword evidence="3" id="KW-1185">Reference proteome</keyword>
<feature type="region of interest" description="Disordered" evidence="1">
    <location>
        <begin position="522"/>
        <end position="551"/>
    </location>
</feature>
<protein>
    <submittedName>
        <fullName evidence="2">Uncharacterized protein</fullName>
    </submittedName>
</protein>
<feature type="compositionally biased region" description="Basic and acidic residues" evidence="1">
    <location>
        <begin position="213"/>
        <end position="223"/>
    </location>
</feature>
<feature type="compositionally biased region" description="Basic and acidic residues" evidence="1">
    <location>
        <begin position="382"/>
        <end position="406"/>
    </location>
</feature>
<feature type="compositionally biased region" description="Polar residues" evidence="1">
    <location>
        <begin position="667"/>
        <end position="680"/>
    </location>
</feature>
<dbReference type="EMBL" id="JAWWNJ010000026">
    <property type="protein sequence ID" value="KAK7029969.1"/>
    <property type="molecule type" value="Genomic_DNA"/>
</dbReference>
<organism evidence="2 3">
    <name type="scientific">Favolaschia claudopus</name>
    <dbReference type="NCBI Taxonomy" id="2862362"/>
    <lineage>
        <taxon>Eukaryota</taxon>
        <taxon>Fungi</taxon>
        <taxon>Dikarya</taxon>
        <taxon>Basidiomycota</taxon>
        <taxon>Agaricomycotina</taxon>
        <taxon>Agaricomycetes</taxon>
        <taxon>Agaricomycetidae</taxon>
        <taxon>Agaricales</taxon>
        <taxon>Marasmiineae</taxon>
        <taxon>Mycenaceae</taxon>
        <taxon>Favolaschia</taxon>
    </lineage>
</organism>
<feature type="compositionally biased region" description="Low complexity" evidence="1">
    <location>
        <begin position="1001"/>
        <end position="1027"/>
    </location>
</feature>
<feature type="compositionally biased region" description="Low complexity" evidence="1">
    <location>
        <begin position="1120"/>
        <end position="1131"/>
    </location>
</feature>